<evidence type="ECO:0000259" key="1">
    <source>
        <dbReference type="SMART" id="SM00901"/>
    </source>
</evidence>
<accession>A0A0S4LB83</accession>
<dbReference type="EMBL" id="CZQA01000001">
    <property type="protein sequence ID" value="CUS33131.1"/>
    <property type="molecule type" value="Genomic_DNA"/>
</dbReference>
<evidence type="ECO:0000313" key="3">
    <source>
        <dbReference type="Proteomes" id="UP000199032"/>
    </source>
</evidence>
<evidence type="ECO:0000313" key="2">
    <source>
        <dbReference type="EMBL" id="CUS33131.1"/>
    </source>
</evidence>
<name>A0A0S4LB83_9BACT</name>
<dbReference type="Proteomes" id="UP000199032">
    <property type="component" value="Unassembled WGS sequence"/>
</dbReference>
<protein>
    <submittedName>
        <fullName evidence="2">FRG domain protein</fullName>
    </submittedName>
</protein>
<dbReference type="AlphaFoldDB" id="A0A0S4LB83"/>
<dbReference type="STRING" id="1742972.COMA1_10987"/>
<dbReference type="SMART" id="SM00901">
    <property type="entry name" value="FRG"/>
    <property type="match status" value="1"/>
</dbReference>
<keyword evidence="3" id="KW-1185">Reference proteome</keyword>
<gene>
    <name evidence="2" type="ORF">COMA1_10987</name>
</gene>
<dbReference type="InterPro" id="IPR014966">
    <property type="entry name" value="FRG-dom"/>
</dbReference>
<proteinExistence type="predicted"/>
<organism evidence="2 3">
    <name type="scientific">Candidatus Nitrospira nitrosa</name>
    <dbReference type="NCBI Taxonomy" id="1742972"/>
    <lineage>
        <taxon>Bacteria</taxon>
        <taxon>Pseudomonadati</taxon>
        <taxon>Nitrospirota</taxon>
        <taxon>Nitrospiria</taxon>
        <taxon>Nitrospirales</taxon>
        <taxon>Nitrospiraceae</taxon>
        <taxon>Nitrospira</taxon>
    </lineage>
</organism>
<dbReference type="Pfam" id="PF08867">
    <property type="entry name" value="FRG"/>
    <property type="match status" value="1"/>
</dbReference>
<feature type="domain" description="FRG" evidence="1">
    <location>
        <begin position="33"/>
        <end position="145"/>
    </location>
</feature>
<sequence>MEMELDSWEKFEARITSLFSRIEEFRKTQKPLHVSTPIFRGQSDATWELETTLDRFAKRRFGREEYFAAIRAVRPAVISLTGKEWDLPQSFDPEDSVPSGYEFMIYLRHHGFPSPLLDWTRSPYVAAYFAFRPNGSPEKEKVAIYAFTEYIGEAKGWASDIPSIHGLGPYVISHKRHYAQQCEYTICKVADQEGDFYESHQIGIVTGGGPQDVMIKYILPTTEREKVLISLQRMNVTASSLFGSEESLMETFGLPRNRQRQRTVIFDQAKDGWEMFHST</sequence>
<reference evidence="2 3" key="1">
    <citation type="submission" date="2015-10" db="EMBL/GenBank/DDBJ databases">
        <authorList>
            <person name="Gilbert D.G."/>
        </authorList>
    </citation>
    <scope>NUCLEOTIDE SEQUENCE [LARGE SCALE GENOMIC DNA]</scope>
    <source>
        <strain evidence="2">COMA1</strain>
    </source>
</reference>